<dbReference type="InterPro" id="IPR051275">
    <property type="entry name" value="Cell_adhesion_signaling"/>
</dbReference>
<feature type="signal peptide" evidence="11">
    <location>
        <begin position="1"/>
        <end position="29"/>
    </location>
</feature>
<evidence type="ECO:0000259" key="13">
    <source>
        <dbReference type="PROSITE" id="PS50835"/>
    </source>
</evidence>
<proteinExistence type="inferred from homology"/>
<evidence type="ECO:0000256" key="10">
    <source>
        <dbReference type="SAM" id="Phobius"/>
    </source>
</evidence>
<dbReference type="SUPFAM" id="SSF48726">
    <property type="entry name" value="Immunoglobulin"/>
    <property type="match status" value="5"/>
</dbReference>
<name>A0ABN8S4W9_9CNID</name>
<evidence type="ECO:0000256" key="3">
    <source>
        <dbReference type="ARBA" id="ARBA00022801"/>
    </source>
</evidence>
<evidence type="ECO:0000256" key="6">
    <source>
        <dbReference type="ARBA" id="ARBA00023157"/>
    </source>
</evidence>
<accession>A0ABN8S4W9</accession>
<dbReference type="InterPro" id="IPR000157">
    <property type="entry name" value="TIR_dom"/>
</dbReference>
<keyword evidence="5 10" id="KW-0472">Membrane</keyword>
<evidence type="ECO:0000256" key="7">
    <source>
        <dbReference type="ARBA" id="ARBA00023180"/>
    </source>
</evidence>
<dbReference type="Gene3D" id="2.60.40.10">
    <property type="entry name" value="Immunoglobulins"/>
    <property type="match status" value="5"/>
</dbReference>
<dbReference type="EMBL" id="CALNXK010000490">
    <property type="protein sequence ID" value="CAH3186598.1"/>
    <property type="molecule type" value="Genomic_DNA"/>
</dbReference>
<evidence type="ECO:0000313" key="15">
    <source>
        <dbReference type="Proteomes" id="UP001159405"/>
    </source>
</evidence>
<organism evidence="14 15">
    <name type="scientific">Porites lobata</name>
    <dbReference type="NCBI Taxonomy" id="104759"/>
    <lineage>
        <taxon>Eukaryota</taxon>
        <taxon>Metazoa</taxon>
        <taxon>Cnidaria</taxon>
        <taxon>Anthozoa</taxon>
        <taxon>Hexacorallia</taxon>
        <taxon>Scleractinia</taxon>
        <taxon>Fungiina</taxon>
        <taxon>Poritidae</taxon>
        <taxon>Porites</taxon>
    </lineage>
</organism>
<keyword evidence="8" id="KW-0393">Immunoglobulin domain</keyword>
<dbReference type="SUPFAM" id="SSF52200">
    <property type="entry name" value="Toll/Interleukin receptor TIR domain"/>
    <property type="match status" value="1"/>
</dbReference>
<feature type="domain" description="Ig-like" evidence="13">
    <location>
        <begin position="113"/>
        <end position="196"/>
    </location>
</feature>
<evidence type="ECO:0000256" key="9">
    <source>
        <dbReference type="SAM" id="MobiDB-lite"/>
    </source>
</evidence>
<evidence type="ECO:0000313" key="14">
    <source>
        <dbReference type="EMBL" id="CAH3186598.1"/>
    </source>
</evidence>
<sequence>MEKDYVRKDPIKFLLLCSLMSLWIQDVSPTGNLDCEITAQKCQPPFQTITVTPKDSKVTLNCSIKNGGKVQEMTWQNLEKHLNASKAGLFLQQIDSKNRSQPRECFSLKYAIPVKRVSKTSSPVDFYSDTKQMELKCTFKGWPHPRVVWYNPDKKQIINGSEGFYISEQLDGEDTLTSLLRNANIQEKQAGAYKCTGMNNITGWSIEKSGIIDLIYGFPVKRVSKTSSPVDFYSNNKQMELKCTFKGWPRPRVVWSNPKNKQIINGSEGFYISEQLDGEDTLTSLLRNPDIQENQAGAYKCTGMNNITGWSIEKSGIIDLIYGSPVQKGDKTSSPVAYYPNTTEMELKCTFKGWPRPRVVWYNPDKKKIINGSEGFYISEQLDREDTLTSLLRNPDIQEKHAGAYKCTGMNTITGWSTKISAYIDLHYRCFVPKAPQITSLEVSKKAYLNVRLKCRVGVSPSNCIDNSLQWYFNNTNPDNKQIINGSEDFYISEQLVGKDTLTSLLRNANIQEKHAGAYKCTGMNKITGWSSKKSGYTDLNYRCLWPKAPQISSPTVSVTAYFNVSLTCLAFVRPSDCWDNSLRWYFNNSSGELKSGEKYDIQERKTNTRCKTDFILTIINVTEADEGKYKCQWLCDEYYPDDSRSSIIQLKVFPPPEEDSSTPSTQKTTNSTSTAPADTGAVAVAVAAAHDNNESAGHWITATAILTSGFGLVLIVLTAYHFISKKFGKGYRACKHDFEKGVKSHQLFVSYSSKDMAWINENLIPILEKHSVSYSIHTRDFELGLPIVQNMADSVYGSRKVLIVLSDNYLVSNFCREELHMAVQREADSRDSSLILVAIDKLKKKKLPGPLRNKHLLDFEKLKIKQDWEKKLLNVVDGPGAKVA</sequence>
<dbReference type="SMART" id="SM00255">
    <property type="entry name" value="TIR"/>
    <property type="match status" value="1"/>
</dbReference>
<keyword evidence="11" id="KW-0732">Signal</keyword>
<feature type="region of interest" description="Disordered" evidence="9">
    <location>
        <begin position="655"/>
        <end position="677"/>
    </location>
</feature>
<comment type="caution">
    <text evidence="14">The sequence shown here is derived from an EMBL/GenBank/DDBJ whole genome shotgun (WGS) entry which is preliminary data.</text>
</comment>
<dbReference type="InterPro" id="IPR013783">
    <property type="entry name" value="Ig-like_fold"/>
</dbReference>
<dbReference type="PANTHER" id="PTHR11640">
    <property type="entry name" value="NEPHRIN"/>
    <property type="match status" value="1"/>
</dbReference>
<gene>
    <name evidence="14" type="ORF">PLOB_00035204</name>
</gene>
<dbReference type="InterPro" id="IPR003599">
    <property type="entry name" value="Ig_sub"/>
</dbReference>
<feature type="chain" id="PRO_5045116839" evidence="11">
    <location>
        <begin position="30"/>
        <end position="885"/>
    </location>
</feature>
<dbReference type="Pfam" id="PF13676">
    <property type="entry name" value="TIR_2"/>
    <property type="match status" value="1"/>
</dbReference>
<dbReference type="CDD" id="cd00096">
    <property type="entry name" value="Ig"/>
    <property type="match status" value="4"/>
</dbReference>
<dbReference type="InterPro" id="IPR035897">
    <property type="entry name" value="Toll_tir_struct_dom_sf"/>
</dbReference>
<keyword evidence="3" id="KW-0378">Hydrolase</keyword>
<evidence type="ECO:0000256" key="5">
    <source>
        <dbReference type="ARBA" id="ARBA00023136"/>
    </source>
</evidence>
<dbReference type="InterPro" id="IPR007110">
    <property type="entry name" value="Ig-like_dom"/>
</dbReference>
<dbReference type="PROSITE" id="PS50104">
    <property type="entry name" value="TIR"/>
    <property type="match status" value="1"/>
</dbReference>
<dbReference type="PANTHER" id="PTHR11640:SF164">
    <property type="entry name" value="MAM DOMAIN-CONTAINING GLYCOSYLPHOSPHATIDYLINOSITOL ANCHOR PROTEIN 1"/>
    <property type="match status" value="1"/>
</dbReference>
<evidence type="ECO:0000256" key="8">
    <source>
        <dbReference type="ARBA" id="ARBA00023319"/>
    </source>
</evidence>
<dbReference type="InterPro" id="IPR013098">
    <property type="entry name" value="Ig_I-set"/>
</dbReference>
<keyword evidence="10" id="KW-1133">Transmembrane helix</keyword>
<dbReference type="InterPro" id="IPR036179">
    <property type="entry name" value="Ig-like_dom_sf"/>
</dbReference>
<feature type="compositionally biased region" description="Polar residues" evidence="9">
    <location>
        <begin position="667"/>
        <end position="677"/>
    </location>
</feature>
<evidence type="ECO:0000256" key="1">
    <source>
        <dbReference type="ARBA" id="ARBA00004479"/>
    </source>
</evidence>
<reference evidence="14 15" key="1">
    <citation type="submission" date="2022-05" db="EMBL/GenBank/DDBJ databases">
        <authorList>
            <consortium name="Genoscope - CEA"/>
            <person name="William W."/>
        </authorList>
    </citation>
    <scope>NUCLEOTIDE SEQUENCE [LARGE SCALE GENOMIC DNA]</scope>
</reference>
<dbReference type="SMART" id="SM00409">
    <property type="entry name" value="IG"/>
    <property type="match status" value="5"/>
</dbReference>
<comment type="similarity">
    <text evidence="2">Belongs to the interleukin-1 receptor family.</text>
</comment>
<dbReference type="Proteomes" id="UP001159405">
    <property type="component" value="Unassembled WGS sequence"/>
</dbReference>
<feature type="domain" description="Ig-like" evidence="13">
    <location>
        <begin position="547"/>
        <end position="633"/>
    </location>
</feature>
<evidence type="ECO:0000259" key="12">
    <source>
        <dbReference type="PROSITE" id="PS50104"/>
    </source>
</evidence>
<evidence type="ECO:0000256" key="11">
    <source>
        <dbReference type="SAM" id="SignalP"/>
    </source>
</evidence>
<protein>
    <submittedName>
        <fullName evidence="14">Uncharacterized protein</fullName>
    </submittedName>
</protein>
<keyword evidence="6" id="KW-1015">Disulfide bond</keyword>
<keyword evidence="10" id="KW-0812">Transmembrane</keyword>
<keyword evidence="7" id="KW-0325">Glycoprotein</keyword>
<keyword evidence="4" id="KW-0520">NAD</keyword>
<dbReference type="Gene3D" id="3.40.50.10140">
    <property type="entry name" value="Toll/interleukin-1 receptor homology (TIR) domain"/>
    <property type="match status" value="1"/>
</dbReference>
<feature type="domain" description="Ig-like" evidence="13">
    <location>
        <begin position="289"/>
        <end position="421"/>
    </location>
</feature>
<keyword evidence="15" id="KW-1185">Reference proteome</keyword>
<dbReference type="Pfam" id="PF07679">
    <property type="entry name" value="I-set"/>
    <property type="match status" value="2"/>
</dbReference>
<evidence type="ECO:0000256" key="4">
    <source>
        <dbReference type="ARBA" id="ARBA00023027"/>
    </source>
</evidence>
<feature type="domain" description="TIR" evidence="12">
    <location>
        <begin position="744"/>
        <end position="876"/>
    </location>
</feature>
<feature type="transmembrane region" description="Helical" evidence="10">
    <location>
        <begin position="700"/>
        <end position="724"/>
    </location>
</feature>
<feature type="domain" description="Ig-like" evidence="13">
    <location>
        <begin position="436"/>
        <end position="538"/>
    </location>
</feature>
<evidence type="ECO:0000256" key="2">
    <source>
        <dbReference type="ARBA" id="ARBA00009752"/>
    </source>
</evidence>
<comment type="subcellular location">
    <subcellularLocation>
        <location evidence="1">Membrane</location>
        <topology evidence="1">Single-pass type I membrane protein</topology>
    </subcellularLocation>
</comment>
<dbReference type="PROSITE" id="PS50835">
    <property type="entry name" value="IG_LIKE"/>
    <property type="match status" value="4"/>
</dbReference>